<reference evidence="2 3" key="1">
    <citation type="submission" date="2017-01" db="EMBL/GenBank/DDBJ databases">
        <authorList>
            <person name="Mah S.A."/>
            <person name="Swanson W.J."/>
            <person name="Moy G.W."/>
            <person name="Vacquier V.D."/>
        </authorList>
    </citation>
    <scope>NUCLEOTIDE SEQUENCE [LARGE SCALE GENOMIC DNA]</scope>
    <source>
        <strain evidence="2 3">DSM 11589</strain>
    </source>
</reference>
<evidence type="ECO:0000313" key="2">
    <source>
        <dbReference type="EMBL" id="SIS36934.1"/>
    </source>
</evidence>
<keyword evidence="1" id="KW-0812">Transmembrane</keyword>
<sequence length="231" mass="24655">MGEKIAILKVLIVGLIVMGGLFYRKKTWRTRGFYASVTMNSVLFTALAVGIIVGYLSDLDVLSSLGTKEIHLSDYMVLASLPVGFVLYELVYKHQFGWGRTIAVTLAWTFLFSVLVGSGDPSLQKAALALVVVSGCFALGMINGILGPVLPALALAKVAAALFWGPDPQVWSMAGIVDTVQNAADLGLDALKILPAGVKFAGAVLLVVLGMGEAFQFYGLKPVFDRLFDHS</sequence>
<feature type="transmembrane region" description="Helical" evidence="1">
    <location>
        <begin position="200"/>
        <end position="220"/>
    </location>
</feature>
<dbReference type="EMBL" id="FTOA01000001">
    <property type="protein sequence ID" value="SIS36934.1"/>
    <property type="molecule type" value="Genomic_DNA"/>
</dbReference>
<gene>
    <name evidence="2" type="ORF">SAMN05421779_101152</name>
</gene>
<feature type="transmembrane region" description="Helical" evidence="1">
    <location>
        <begin position="98"/>
        <end position="117"/>
    </location>
</feature>
<accession>A0A1N7IIK4</accession>
<dbReference type="Proteomes" id="UP000185678">
    <property type="component" value="Unassembled WGS sequence"/>
</dbReference>
<keyword evidence="1" id="KW-0472">Membrane</keyword>
<feature type="transmembrane region" description="Helical" evidence="1">
    <location>
        <begin position="6"/>
        <end position="23"/>
    </location>
</feature>
<protein>
    <submittedName>
        <fullName evidence="2">Uncharacterized protein</fullName>
    </submittedName>
</protein>
<keyword evidence="3" id="KW-1185">Reference proteome</keyword>
<organism evidence="2 3">
    <name type="scientific">Insolitispirillum peregrinum</name>
    <dbReference type="NCBI Taxonomy" id="80876"/>
    <lineage>
        <taxon>Bacteria</taxon>
        <taxon>Pseudomonadati</taxon>
        <taxon>Pseudomonadota</taxon>
        <taxon>Alphaproteobacteria</taxon>
        <taxon>Rhodospirillales</taxon>
        <taxon>Novispirillaceae</taxon>
        <taxon>Insolitispirillum</taxon>
    </lineage>
</organism>
<dbReference type="RefSeq" id="WP_139332704.1">
    <property type="nucleotide sequence ID" value="NZ_FTOA01000001.1"/>
</dbReference>
<evidence type="ECO:0000313" key="3">
    <source>
        <dbReference type="Proteomes" id="UP000185678"/>
    </source>
</evidence>
<evidence type="ECO:0000256" key="1">
    <source>
        <dbReference type="SAM" id="Phobius"/>
    </source>
</evidence>
<feature type="transmembrane region" description="Helical" evidence="1">
    <location>
        <begin position="75"/>
        <end position="91"/>
    </location>
</feature>
<dbReference type="STRING" id="80876.SAMN05421779_101152"/>
<dbReference type="AlphaFoldDB" id="A0A1N7IIK4"/>
<feature type="transmembrane region" description="Helical" evidence="1">
    <location>
        <begin position="123"/>
        <end position="142"/>
    </location>
</feature>
<keyword evidence="1" id="KW-1133">Transmembrane helix</keyword>
<name>A0A1N7IIK4_9PROT</name>
<feature type="transmembrane region" description="Helical" evidence="1">
    <location>
        <begin position="32"/>
        <end position="55"/>
    </location>
</feature>
<proteinExistence type="predicted"/>